<organism evidence="21 22">
    <name type="scientific">Chlorella ohadii</name>
    <dbReference type="NCBI Taxonomy" id="2649997"/>
    <lineage>
        <taxon>Eukaryota</taxon>
        <taxon>Viridiplantae</taxon>
        <taxon>Chlorophyta</taxon>
        <taxon>core chlorophytes</taxon>
        <taxon>Trebouxiophyceae</taxon>
        <taxon>Chlorellales</taxon>
        <taxon>Chlorellaceae</taxon>
        <taxon>Chlorella clade</taxon>
        <taxon>Chlorella</taxon>
    </lineage>
</organism>
<dbReference type="GO" id="GO:0005759">
    <property type="term" value="C:mitochondrial matrix"/>
    <property type="evidence" value="ECO:0007669"/>
    <property type="project" value="UniProtKB-SubCell"/>
</dbReference>
<keyword evidence="6" id="KW-0963">Cytoplasm</keyword>
<protein>
    <recommendedName>
        <fullName evidence="17">Folylpolyglutamate synthase</fullName>
        <ecNumber evidence="17">6.3.2.17</ecNumber>
    </recommendedName>
    <alternativeName>
        <fullName evidence="17">Folylpoly-gamma-glutamate synthetase</fullName>
    </alternativeName>
    <alternativeName>
        <fullName evidence="17">Tetrahydrofolylpolyglutamate synthase</fullName>
    </alternativeName>
</protein>
<evidence type="ECO:0000256" key="16">
    <source>
        <dbReference type="ARBA" id="ARBA00047493"/>
    </source>
</evidence>
<evidence type="ECO:0000256" key="2">
    <source>
        <dbReference type="ARBA" id="ARBA00004305"/>
    </source>
</evidence>
<keyword evidence="10 18" id="KW-0547">Nucleotide-binding</keyword>
<dbReference type="GO" id="GO:0005829">
    <property type="term" value="C:cytosol"/>
    <property type="evidence" value="ECO:0007669"/>
    <property type="project" value="TreeGrafter"/>
</dbReference>
<comment type="cofactor">
    <cofactor evidence="17">
        <name>a monovalent cation</name>
        <dbReference type="ChEBI" id="CHEBI:60242"/>
    </cofactor>
    <text evidence="17">A monovalent cation.</text>
</comment>
<keyword evidence="14" id="KW-0496">Mitochondrion</keyword>
<name>A0AAD5DH98_9CHLO</name>
<evidence type="ECO:0000256" key="6">
    <source>
        <dbReference type="ARBA" id="ARBA00022490"/>
    </source>
</evidence>
<dbReference type="PANTHER" id="PTHR11136:SF5">
    <property type="entry name" value="FOLYLPOLYGLUTAMATE SYNTHASE, MITOCHONDRIAL"/>
    <property type="match status" value="1"/>
</dbReference>
<sequence length="615" mass="63949">MADPGDAEYERALEALSGLISGKQRKDSGMWAHAFEMMASYLERLGLDAELPKLSIIHVAGTKGKGSTCAMVERMLRQAGYRTGLFTSPHLVDVRERIRINGEPVDKESFLRNLWWCFDTLAEKAGDDSGKPAYFRFLTMLGLKVFLEKKVDVVILEVGLGGRLDATNCVRQPVVCGVSSLGFDHMEVLGHTLPEIAREKAGIFKTGVPAFTVPQREDAAATLRERAAAVGAPLAVVRPWEAYQGASAVRLGLAGDHQKLNAALALALAGTWEGTAPVAAAVGGEAAARRAAEVAAGRLPPEYVAGLEAASWPGRGQIIHDIVEPAAAGAAAAGQPEGAAAAAALEQQQEGQHVQPQPRLSFFLDGAHTAESMETCAHWFADAIDQQPAAAAAPATAGSTAQQQQQQQPIPSAQQQGSADLVTQRVLLFNCMQERDPQKLLAPLAATLAERQVSIQHALFVPPDSTYMKLGASGEPPNLSWQHSLRSVWDSHAGGSSSSGSAALANGAARSCSSAAATAGRAAVALPPLPAVPSPGAAAAGAAPAAGLTTAAAGAARSAVLPNLAVTLDWLRRCVREAPSLRMQVLVTGSLYLVGDLLKHLQSEGSGGCGGSGKA</sequence>
<evidence type="ECO:0000256" key="10">
    <source>
        <dbReference type="ARBA" id="ARBA00022741"/>
    </source>
</evidence>
<evidence type="ECO:0000256" key="11">
    <source>
        <dbReference type="ARBA" id="ARBA00022792"/>
    </source>
</evidence>
<evidence type="ECO:0000256" key="5">
    <source>
        <dbReference type="ARBA" id="ARBA00008276"/>
    </source>
</evidence>
<dbReference type="InterPro" id="IPR023600">
    <property type="entry name" value="Folylpolyglutamate_synth_euk"/>
</dbReference>
<keyword evidence="8 17" id="KW-0436">Ligase</keyword>
<evidence type="ECO:0000313" key="21">
    <source>
        <dbReference type="EMBL" id="KAI7836146.1"/>
    </source>
</evidence>
<evidence type="ECO:0000256" key="9">
    <source>
        <dbReference type="ARBA" id="ARBA00022723"/>
    </source>
</evidence>
<dbReference type="GO" id="GO:0046872">
    <property type="term" value="F:metal ion binding"/>
    <property type="evidence" value="ECO:0007669"/>
    <property type="project" value="UniProtKB-KW"/>
</dbReference>
<dbReference type="InterPro" id="IPR036615">
    <property type="entry name" value="Mur_ligase_C_dom_sf"/>
</dbReference>
<feature type="binding site" evidence="18">
    <location>
        <position position="365"/>
    </location>
    <ligand>
        <name>ATP</name>
        <dbReference type="ChEBI" id="CHEBI:30616"/>
    </ligand>
</feature>
<keyword evidence="15" id="KW-0472">Membrane</keyword>
<feature type="binding site" evidence="19">
    <location>
        <position position="185"/>
    </location>
    <ligand>
        <name>Mg(2+)</name>
        <dbReference type="ChEBI" id="CHEBI:18420"/>
        <label>1</label>
    </ligand>
</feature>
<dbReference type="FunFam" id="3.40.1190.10:FF:000008">
    <property type="entry name" value="Folylpolyglutamate synthase"/>
    <property type="match status" value="1"/>
</dbReference>
<feature type="region of interest" description="Disordered" evidence="20">
    <location>
        <begin position="390"/>
        <end position="417"/>
    </location>
</feature>
<dbReference type="Gene3D" id="3.40.1190.10">
    <property type="entry name" value="Mur-like, catalytic domain"/>
    <property type="match status" value="1"/>
</dbReference>
<comment type="caution">
    <text evidence="21">The sequence shown here is derived from an EMBL/GenBank/DDBJ whole genome shotgun (WGS) entry which is preliminary data.</text>
</comment>
<evidence type="ECO:0000256" key="3">
    <source>
        <dbReference type="ARBA" id="ARBA00004496"/>
    </source>
</evidence>
<evidence type="ECO:0000256" key="20">
    <source>
        <dbReference type="SAM" id="MobiDB-lite"/>
    </source>
</evidence>
<dbReference type="GO" id="GO:0006730">
    <property type="term" value="P:one-carbon metabolic process"/>
    <property type="evidence" value="ECO:0007669"/>
    <property type="project" value="UniProtKB-KW"/>
</dbReference>
<dbReference type="AlphaFoldDB" id="A0AAD5DH98"/>
<keyword evidence="12 18" id="KW-0067">ATP-binding</keyword>
<evidence type="ECO:0000256" key="1">
    <source>
        <dbReference type="ARBA" id="ARBA00004273"/>
    </source>
</evidence>
<dbReference type="GO" id="GO:0004326">
    <property type="term" value="F:tetrahydrofolylpolyglutamate synthase activity"/>
    <property type="evidence" value="ECO:0007669"/>
    <property type="project" value="UniProtKB-EC"/>
</dbReference>
<feature type="binding site" evidence="18">
    <location>
        <position position="315"/>
    </location>
    <ligand>
        <name>ATP</name>
        <dbReference type="ChEBI" id="CHEBI:30616"/>
    </ligand>
</feature>
<dbReference type="EC" id="6.3.2.17" evidence="17"/>
<dbReference type="GO" id="GO:0005524">
    <property type="term" value="F:ATP binding"/>
    <property type="evidence" value="ECO:0007669"/>
    <property type="project" value="UniProtKB-KW"/>
</dbReference>
<evidence type="ECO:0000256" key="18">
    <source>
        <dbReference type="PIRSR" id="PIRSR038895-1"/>
    </source>
</evidence>
<dbReference type="EMBL" id="JADXDR010000202">
    <property type="protein sequence ID" value="KAI7836146.1"/>
    <property type="molecule type" value="Genomic_DNA"/>
</dbReference>
<comment type="pathway">
    <text evidence="4 17">Cofactor biosynthesis; tetrahydrofolylpolyglutamate biosynthesis.</text>
</comment>
<dbReference type="Gene3D" id="3.90.190.20">
    <property type="entry name" value="Mur ligase, C-terminal domain"/>
    <property type="match status" value="1"/>
</dbReference>
<evidence type="ECO:0000256" key="14">
    <source>
        <dbReference type="ARBA" id="ARBA00023128"/>
    </source>
</evidence>
<dbReference type="PIRSF" id="PIRSF038895">
    <property type="entry name" value="FPGS"/>
    <property type="match status" value="1"/>
</dbReference>
<keyword evidence="9 19" id="KW-0479">Metal-binding</keyword>
<dbReference type="PROSITE" id="PS01011">
    <property type="entry name" value="FOLYLPOLYGLU_SYNT_1"/>
    <property type="match status" value="1"/>
</dbReference>
<evidence type="ECO:0000256" key="7">
    <source>
        <dbReference type="ARBA" id="ARBA00022563"/>
    </source>
</evidence>
<evidence type="ECO:0000256" key="12">
    <source>
        <dbReference type="ARBA" id="ARBA00022840"/>
    </source>
</evidence>
<dbReference type="GO" id="GO:0005743">
    <property type="term" value="C:mitochondrial inner membrane"/>
    <property type="evidence" value="ECO:0007669"/>
    <property type="project" value="UniProtKB-SubCell"/>
</dbReference>
<evidence type="ECO:0000256" key="19">
    <source>
        <dbReference type="PIRSR" id="PIRSR038895-2"/>
    </source>
</evidence>
<feature type="binding site" evidence="19">
    <location>
        <position position="88"/>
    </location>
    <ligand>
        <name>Mg(2+)</name>
        <dbReference type="ChEBI" id="CHEBI:18420"/>
        <label>1</label>
    </ligand>
</feature>
<evidence type="ECO:0000256" key="15">
    <source>
        <dbReference type="ARBA" id="ARBA00023136"/>
    </source>
</evidence>
<keyword evidence="13 19" id="KW-0460">Magnesium</keyword>
<dbReference type="InterPro" id="IPR001645">
    <property type="entry name" value="Folylpolyglutamate_synth"/>
</dbReference>
<keyword evidence="7 17" id="KW-0554">One-carbon metabolism</keyword>
<dbReference type="PANTHER" id="PTHR11136">
    <property type="entry name" value="FOLYLPOLYGLUTAMATE SYNTHASE-RELATED"/>
    <property type="match status" value="1"/>
</dbReference>
<evidence type="ECO:0000256" key="17">
    <source>
        <dbReference type="PIRNR" id="PIRNR038895"/>
    </source>
</evidence>
<comment type="catalytic activity">
    <reaction evidence="16 17">
        <text>(6S)-5,6,7,8-tetrahydrofolyl-(gamma-L-Glu)(n) + L-glutamate + ATP = (6S)-5,6,7,8-tetrahydrofolyl-(gamma-L-Glu)(n+1) + ADP + phosphate + H(+)</text>
        <dbReference type="Rhea" id="RHEA:10580"/>
        <dbReference type="Rhea" id="RHEA-COMP:14738"/>
        <dbReference type="Rhea" id="RHEA-COMP:14740"/>
        <dbReference type="ChEBI" id="CHEBI:15378"/>
        <dbReference type="ChEBI" id="CHEBI:29985"/>
        <dbReference type="ChEBI" id="CHEBI:30616"/>
        <dbReference type="ChEBI" id="CHEBI:43474"/>
        <dbReference type="ChEBI" id="CHEBI:141005"/>
        <dbReference type="ChEBI" id="CHEBI:456216"/>
        <dbReference type="EC" id="6.3.2.17"/>
    </reaction>
</comment>
<comment type="subcellular location">
    <subcellularLocation>
        <location evidence="3">Cytoplasm</location>
    </subcellularLocation>
    <subcellularLocation>
        <location evidence="1">Mitochondrion inner membrane</location>
    </subcellularLocation>
    <subcellularLocation>
        <location evidence="2">Mitochondrion matrix</location>
    </subcellularLocation>
</comment>
<evidence type="ECO:0000313" key="22">
    <source>
        <dbReference type="Proteomes" id="UP001205105"/>
    </source>
</evidence>
<keyword evidence="11" id="KW-0999">Mitochondrion inner membrane</keyword>
<dbReference type="Proteomes" id="UP001205105">
    <property type="component" value="Unassembled WGS sequence"/>
</dbReference>
<dbReference type="SUPFAM" id="SSF53623">
    <property type="entry name" value="MurD-like peptide ligases, catalytic domain"/>
    <property type="match status" value="1"/>
</dbReference>
<dbReference type="NCBIfam" id="TIGR01499">
    <property type="entry name" value="folC"/>
    <property type="match status" value="1"/>
</dbReference>
<proteinExistence type="inferred from homology"/>
<reference evidence="21" key="1">
    <citation type="submission" date="2020-11" db="EMBL/GenBank/DDBJ databases">
        <title>Chlorella ohadii genome sequencing and assembly.</title>
        <authorList>
            <person name="Murik O."/>
            <person name="Treves H."/>
            <person name="Kedem I."/>
            <person name="Shotland Y."/>
            <person name="Kaplan A."/>
        </authorList>
    </citation>
    <scope>NUCLEOTIDE SEQUENCE</scope>
    <source>
        <strain evidence="21">1</strain>
    </source>
</reference>
<evidence type="ECO:0000256" key="4">
    <source>
        <dbReference type="ARBA" id="ARBA00005150"/>
    </source>
</evidence>
<evidence type="ECO:0000256" key="13">
    <source>
        <dbReference type="ARBA" id="ARBA00022842"/>
    </source>
</evidence>
<evidence type="ECO:0000256" key="8">
    <source>
        <dbReference type="ARBA" id="ARBA00022598"/>
    </source>
</evidence>
<dbReference type="InterPro" id="IPR036565">
    <property type="entry name" value="Mur-like_cat_sf"/>
</dbReference>
<comment type="similarity">
    <text evidence="5 17">Belongs to the folylpolyglutamate synthase family.</text>
</comment>
<accession>A0AAD5DH98</accession>
<dbReference type="InterPro" id="IPR018109">
    <property type="entry name" value="Folylpolyglutamate_synth_CS"/>
</dbReference>
<keyword evidence="22" id="KW-1185">Reference proteome</keyword>
<feature type="binding site" evidence="19">
    <location>
        <position position="157"/>
    </location>
    <ligand>
        <name>Mg(2+)</name>
        <dbReference type="ChEBI" id="CHEBI:18420"/>
        <label>1</label>
    </ligand>
</feature>
<comment type="function">
    <text evidence="17">Catalyzes conversion of folates to polyglutamate derivatives allowing concentration of folate compounds in the cell and the intracellular retention of these cofactors, which are important substrates for most of the folate-dependent enzymes that are involved in one-carbon transfer reactions involved in purine, pyrimidine and amino acid synthesis.</text>
</comment>
<gene>
    <name evidence="21" type="ORF">COHA_009976</name>
</gene>